<feature type="region of interest" description="Disordered" evidence="1">
    <location>
        <begin position="221"/>
        <end position="241"/>
    </location>
</feature>
<accession>A0A8S9U4Y9</accession>
<name>A0A8S9U4Y9_PHYIN</name>
<evidence type="ECO:0000313" key="3">
    <source>
        <dbReference type="Proteomes" id="UP000704712"/>
    </source>
</evidence>
<organism evidence="2 3">
    <name type="scientific">Phytophthora infestans</name>
    <name type="common">Potato late blight agent</name>
    <name type="synonym">Botrytis infestans</name>
    <dbReference type="NCBI Taxonomy" id="4787"/>
    <lineage>
        <taxon>Eukaryota</taxon>
        <taxon>Sar</taxon>
        <taxon>Stramenopiles</taxon>
        <taxon>Oomycota</taxon>
        <taxon>Peronosporomycetes</taxon>
        <taxon>Peronosporales</taxon>
        <taxon>Peronosporaceae</taxon>
        <taxon>Phytophthora</taxon>
    </lineage>
</organism>
<reference evidence="2" key="1">
    <citation type="submission" date="2020-03" db="EMBL/GenBank/DDBJ databases">
        <title>Hybrid Assembly of Korean Phytophthora infestans isolates.</title>
        <authorList>
            <person name="Prokchorchik M."/>
            <person name="Lee Y."/>
            <person name="Seo J."/>
            <person name="Cho J.-H."/>
            <person name="Park Y.-E."/>
            <person name="Jang D.-C."/>
            <person name="Im J.-S."/>
            <person name="Choi J.-G."/>
            <person name="Park H.-J."/>
            <person name="Lee G.-B."/>
            <person name="Lee Y.-G."/>
            <person name="Hong S.-Y."/>
            <person name="Cho K."/>
            <person name="Sohn K.H."/>
        </authorList>
    </citation>
    <scope>NUCLEOTIDE SEQUENCE</scope>
    <source>
        <strain evidence="2">KR_2_A2</strain>
    </source>
</reference>
<feature type="region of interest" description="Disordered" evidence="1">
    <location>
        <begin position="131"/>
        <end position="155"/>
    </location>
</feature>
<sequence length="241" mass="27060">MYIIYASSVHSRYAEDVVVGKVFFPDSHTAKFEAYLRVTEEVTYGRHLSKDVFDLVSLNFTGRSIIQSVDRISIESTMELADETSSIASMRIEPMVDDTIDFEEGKACATARRTKQLRTEESTAYFEGITHALPSKPSTPKGDKLSKTQSEQGGEGARYEEVLQLHATQDNDHSVANDQNLQYFESTNMQTMLLDHDHELSVTAREDAEDAESVATVCGSLTNSEELENEVDLEDKRNRTK</sequence>
<dbReference type="Proteomes" id="UP000704712">
    <property type="component" value="Unassembled WGS sequence"/>
</dbReference>
<dbReference type="AlphaFoldDB" id="A0A8S9U4Y9"/>
<proteinExistence type="predicted"/>
<evidence type="ECO:0000313" key="2">
    <source>
        <dbReference type="EMBL" id="KAF4134722.1"/>
    </source>
</evidence>
<evidence type="ECO:0000256" key="1">
    <source>
        <dbReference type="SAM" id="MobiDB-lite"/>
    </source>
</evidence>
<gene>
    <name evidence="2" type="ORF">GN958_ATG15978</name>
</gene>
<dbReference type="EMBL" id="JAACNO010002256">
    <property type="protein sequence ID" value="KAF4134722.1"/>
    <property type="molecule type" value="Genomic_DNA"/>
</dbReference>
<comment type="caution">
    <text evidence="2">The sequence shown here is derived from an EMBL/GenBank/DDBJ whole genome shotgun (WGS) entry which is preliminary data.</text>
</comment>
<protein>
    <submittedName>
        <fullName evidence="2">Uncharacterized protein</fullName>
    </submittedName>
</protein>